<feature type="region of interest" description="Disordered" evidence="1">
    <location>
        <begin position="1"/>
        <end position="29"/>
    </location>
</feature>
<keyword evidence="3" id="KW-1185">Reference proteome</keyword>
<accession>A0A819LLR8</accession>
<sequence>MKPTTITMDEALTTRPRAPPRRVFTPTQRTPQPSHYLLLFEDTDSYQIVARSSVKQINDNVVTIIIRNKLVKTKAVCQGSLDECNSEYTRLTRISQTANNQDSGKIQMSICIIKYSAHILDNFSENEKLIIDDSSTENSIHDLSKRLSNASMSPVLTAIHSSRQIPDDDKTSDSDDEETNFFHYRKCHRKNSKEMQVKKKIATQAKSVPEHHSTYLHSSTVQTILINSSQVHQQVQKLCRKVDRLASTTNINRNAIEPYVDKSNEQFPDKLMFGKQNLLDIMATDYGDYARQVLRTIYSSYELQNSILPPGRPHLARSLLEKDRFKLFITAMRYKFKLDSTNFGLFHCSLLRRKLSDFFIEERCRDTRKQIRQTYKQQKHRSSSIDETFD</sequence>
<evidence type="ECO:0000256" key="1">
    <source>
        <dbReference type="SAM" id="MobiDB-lite"/>
    </source>
</evidence>
<organism evidence="2 3">
    <name type="scientific">Rotaria magnacalcarata</name>
    <dbReference type="NCBI Taxonomy" id="392030"/>
    <lineage>
        <taxon>Eukaryota</taxon>
        <taxon>Metazoa</taxon>
        <taxon>Spiralia</taxon>
        <taxon>Gnathifera</taxon>
        <taxon>Rotifera</taxon>
        <taxon>Eurotatoria</taxon>
        <taxon>Bdelloidea</taxon>
        <taxon>Philodinida</taxon>
        <taxon>Philodinidae</taxon>
        <taxon>Rotaria</taxon>
    </lineage>
</organism>
<reference evidence="2" key="1">
    <citation type="submission" date="2021-02" db="EMBL/GenBank/DDBJ databases">
        <authorList>
            <person name="Nowell W R."/>
        </authorList>
    </citation>
    <scope>NUCLEOTIDE SEQUENCE</scope>
</reference>
<comment type="caution">
    <text evidence="2">The sequence shown here is derived from an EMBL/GenBank/DDBJ whole genome shotgun (WGS) entry which is preliminary data.</text>
</comment>
<dbReference type="EMBL" id="CAJOBG010001890">
    <property type="protein sequence ID" value="CAF3966470.1"/>
    <property type="molecule type" value="Genomic_DNA"/>
</dbReference>
<feature type="compositionally biased region" description="Low complexity" evidence="1">
    <location>
        <begin position="13"/>
        <end position="27"/>
    </location>
</feature>
<proteinExistence type="predicted"/>
<evidence type="ECO:0000313" key="2">
    <source>
        <dbReference type="EMBL" id="CAF3966470.1"/>
    </source>
</evidence>
<dbReference type="Proteomes" id="UP000663866">
    <property type="component" value="Unassembled WGS sequence"/>
</dbReference>
<protein>
    <submittedName>
        <fullName evidence="2">Uncharacterized protein</fullName>
    </submittedName>
</protein>
<name>A0A819LLR8_9BILA</name>
<dbReference type="AlphaFoldDB" id="A0A819LLR8"/>
<gene>
    <name evidence="2" type="ORF">OVN521_LOCUS13114</name>
</gene>
<evidence type="ECO:0000313" key="3">
    <source>
        <dbReference type="Proteomes" id="UP000663866"/>
    </source>
</evidence>